<evidence type="ECO:0000313" key="7">
    <source>
        <dbReference type="EMBL" id="TWJ11813.1"/>
    </source>
</evidence>
<keyword evidence="8" id="KW-1185">Reference proteome</keyword>
<evidence type="ECO:0000313" key="8">
    <source>
        <dbReference type="Proteomes" id="UP000321617"/>
    </source>
</evidence>
<comment type="caution">
    <text evidence="7">The sequence shown here is derived from an EMBL/GenBank/DDBJ whole genome shotgun (WGS) entry which is preliminary data.</text>
</comment>
<dbReference type="EMBL" id="VLLL01000006">
    <property type="protein sequence ID" value="TWJ11813.1"/>
    <property type="molecule type" value="Genomic_DNA"/>
</dbReference>
<evidence type="ECO:0000256" key="2">
    <source>
        <dbReference type="ARBA" id="ARBA00022692"/>
    </source>
</evidence>
<keyword evidence="3 5" id="KW-1133">Transmembrane helix</keyword>
<feature type="transmembrane region" description="Helical" evidence="5">
    <location>
        <begin position="6"/>
        <end position="27"/>
    </location>
</feature>
<dbReference type="AlphaFoldDB" id="A0A562V1V7"/>
<dbReference type="GO" id="GO:0016020">
    <property type="term" value="C:membrane"/>
    <property type="evidence" value="ECO:0007669"/>
    <property type="project" value="UniProtKB-SubCell"/>
</dbReference>
<protein>
    <recommendedName>
        <fullName evidence="6">Methylamine utilisation protein MauE domain-containing protein</fullName>
    </recommendedName>
</protein>
<dbReference type="Proteomes" id="UP000321617">
    <property type="component" value="Unassembled WGS sequence"/>
</dbReference>
<evidence type="ECO:0000256" key="3">
    <source>
        <dbReference type="ARBA" id="ARBA00022989"/>
    </source>
</evidence>
<reference evidence="7 8" key="1">
    <citation type="journal article" date="2013" name="Stand. Genomic Sci.">
        <title>Genomic Encyclopedia of Type Strains, Phase I: The one thousand microbial genomes (KMG-I) project.</title>
        <authorList>
            <person name="Kyrpides N.C."/>
            <person name="Woyke T."/>
            <person name="Eisen J.A."/>
            <person name="Garrity G."/>
            <person name="Lilburn T.G."/>
            <person name="Beck B.J."/>
            <person name="Whitman W.B."/>
            <person name="Hugenholtz P."/>
            <person name="Klenk H.P."/>
        </authorList>
    </citation>
    <scope>NUCLEOTIDE SEQUENCE [LARGE SCALE GENOMIC DNA]</scope>
    <source>
        <strain evidence="7 8">DSM 45044</strain>
    </source>
</reference>
<evidence type="ECO:0000256" key="4">
    <source>
        <dbReference type="ARBA" id="ARBA00023136"/>
    </source>
</evidence>
<evidence type="ECO:0000256" key="1">
    <source>
        <dbReference type="ARBA" id="ARBA00004141"/>
    </source>
</evidence>
<dbReference type="OrthoDB" id="3386503at2"/>
<name>A0A562V1V7_9ACTN</name>
<evidence type="ECO:0000256" key="5">
    <source>
        <dbReference type="SAM" id="Phobius"/>
    </source>
</evidence>
<feature type="domain" description="Methylamine utilisation protein MauE" evidence="6">
    <location>
        <begin position="5"/>
        <end position="131"/>
    </location>
</feature>
<keyword evidence="2 5" id="KW-0812">Transmembrane</keyword>
<feature type="transmembrane region" description="Helical" evidence="5">
    <location>
        <begin position="116"/>
        <end position="134"/>
    </location>
</feature>
<accession>A0A562V1V7</accession>
<proteinExistence type="predicted"/>
<dbReference type="InterPro" id="IPR009908">
    <property type="entry name" value="Methylamine_util_MauE"/>
</dbReference>
<dbReference type="RefSeq" id="WP_147138435.1">
    <property type="nucleotide sequence ID" value="NZ_BAABIJ010000002.1"/>
</dbReference>
<organism evidence="7 8">
    <name type="scientific">Stackebrandtia albiflava</name>
    <dbReference type="NCBI Taxonomy" id="406432"/>
    <lineage>
        <taxon>Bacteria</taxon>
        <taxon>Bacillati</taxon>
        <taxon>Actinomycetota</taxon>
        <taxon>Actinomycetes</taxon>
        <taxon>Glycomycetales</taxon>
        <taxon>Glycomycetaceae</taxon>
        <taxon>Stackebrandtia</taxon>
    </lineage>
</organism>
<sequence length="286" mass="30693">MLDTIASAQAPLLGAVLLWAAAVKLFTRRGRIRSQTTALSTLLGKDRAALGYRALGGIEALVGAALLLPPLWWPEAAAVVVMAVGFAGYLAYSRVAAPDSSCGCMSSKHVPISWRGFTRAGWLLAAGTLGAFATQYWTGAIADRPVVLAVLAAEAALFVALSPEFDGAWLIPLRRLRVRFTDPLGGDTGGVPLDATLTRLHREPLYRHVALMLRTDVQEYWDEDEYRFVVYGASLDGRSTTAVFAVPLRVDAVETLRVAVVDESTGETLLQLDHAPDEEPESAFAG</sequence>
<evidence type="ECO:0000259" key="6">
    <source>
        <dbReference type="Pfam" id="PF07291"/>
    </source>
</evidence>
<feature type="transmembrane region" description="Helical" evidence="5">
    <location>
        <begin position="48"/>
        <end position="70"/>
    </location>
</feature>
<dbReference type="Pfam" id="PF07291">
    <property type="entry name" value="MauE"/>
    <property type="match status" value="1"/>
</dbReference>
<feature type="transmembrane region" description="Helical" evidence="5">
    <location>
        <begin position="146"/>
        <end position="171"/>
    </location>
</feature>
<dbReference type="GO" id="GO:0030416">
    <property type="term" value="P:methylamine metabolic process"/>
    <property type="evidence" value="ECO:0007669"/>
    <property type="project" value="InterPro"/>
</dbReference>
<feature type="transmembrane region" description="Helical" evidence="5">
    <location>
        <begin position="76"/>
        <end position="95"/>
    </location>
</feature>
<gene>
    <name evidence="7" type="ORF">LX16_2550</name>
</gene>
<keyword evidence="4 5" id="KW-0472">Membrane</keyword>
<comment type="subcellular location">
    <subcellularLocation>
        <location evidence="1">Membrane</location>
        <topology evidence="1">Multi-pass membrane protein</topology>
    </subcellularLocation>
</comment>